<gene>
    <name evidence="2" type="ORF">OIT47_009320</name>
</gene>
<dbReference type="Proteomes" id="UP001146336">
    <property type="component" value="Unassembled WGS sequence"/>
</dbReference>
<protein>
    <submittedName>
        <fullName evidence="2">Uncharacterized protein</fullName>
    </submittedName>
</protein>
<organism evidence="2 3">
    <name type="scientific">Weissella fermenti</name>
    <dbReference type="NCBI Taxonomy" id="2987699"/>
    <lineage>
        <taxon>Bacteria</taxon>
        <taxon>Bacillati</taxon>
        <taxon>Bacillota</taxon>
        <taxon>Bacilli</taxon>
        <taxon>Lactobacillales</taxon>
        <taxon>Lactobacillaceae</taxon>
        <taxon>Weissella</taxon>
    </lineage>
</organism>
<proteinExistence type="predicted"/>
<evidence type="ECO:0000313" key="3">
    <source>
        <dbReference type="Proteomes" id="UP001146336"/>
    </source>
</evidence>
<keyword evidence="1" id="KW-0812">Transmembrane</keyword>
<keyword evidence="1" id="KW-0472">Membrane</keyword>
<dbReference type="EMBL" id="JAOZFC020000002">
    <property type="protein sequence ID" value="MDF9300465.1"/>
    <property type="molecule type" value="Genomic_DNA"/>
</dbReference>
<dbReference type="RefSeq" id="WP_199405050.1">
    <property type="nucleotide sequence ID" value="NZ_JAOZFC020000002.1"/>
</dbReference>
<sequence length="78" mass="8846">MKKVILFLGLVAIIVIGSVFYFLGRDYNQTLVKDEPASSSVVSGSDVKTPDLFLEPARARTTKIFQNDLISYRFWVIF</sequence>
<reference evidence="2" key="1">
    <citation type="submission" date="2023-03" db="EMBL/GenBank/DDBJ databases">
        <title>Comparative genomics of Weissella fermenti BK2, and weissella type species.</title>
        <authorList>
            <person name="Lee J.K."/>
            <person name="Baek J.H."/>
            <person name="Kim J.M."/>
            <person name="Choi D.G."/>
            <person name="Jeon C.O."/>
        </authorList>
    </citation>
    <scope>NUCLEOTIDE SEQUENCE</scope>
    <source>
        <strain evidence="2">BK2</strain>
    </source>
</reference>
<keyword evidence="1" id="KW-1133">Transmembrane helix</keyword>
<evidence type="ECO:0000313" key="2">
    <source>
        <dbReference type="EMBL" id="MDF9300465.1"/>
    </source>
</evidence>
<comment type="caution">
    <text evidence="2">The sequence shown here is derived from an EMBL/GenBank/DDBJ whole genome shotgun (WGS) entry which is preliminary data.</text>
</comment>
<feature type="transmembrane region" description="Helical" evidence="1">
    <location>
        <begin position="6"/>
        <end position="23"/>
    </location>
</feature>
<accession>A0ABT6D7G3</accession>
<evidence type="ECO:0000256" key="1">
    <source>
        <dbReference type="SAM" id="Phobius"/>
    </source>
</evidence>
<keyword evidence="3" id="KW-1185">Reference proteome</keyword>
<name>A0ABT6D7G3_9LACO</name>